<sequence>MEKQRKSVIVFAVLYSVMFLMRGNRVIGSLFSLTSEQRIFFQFVLYILLCLLGIVAYREELQQKWRWIRTHKTKSLGILVLGFIMTSLADTLLSLMVVTLTSVFNVEWISTNSNTVAFVFNNFSPIISILILGVAGPLVEEFFFRQFLVGRLLEKCSKTVAIAVSALLFALNHAQRLQTSELLTILLHLPAGIIWGILFLRTNKNIYFSSCLHIFNNVTAFLL</sequence>
<dbReference type="AlphaFoldDB" id="A0A4Y9JD66"/>
<dbReference type="Proteomes" id="UP000297253">
    <property type="component" value="Unassembled WGS sequence"/>
</dbReference>
<keyword evidence="4" id="KW-0378">Hydrolase</keyword>
<evidence type="ECO:0000256" key="1">
    <source>
        <dbReference type="ARBA" id="ARBA00009067"/>
    </source>
</evidence>
<feature type="transmembrane region" description="Helical" evidence="2">
    <location>
        <begin position="180"/>
        <end position="200"/>
    </location>
</feature>
<evidence type="ECO:0000313" key="4">
    <source>
        <dbReference type="EMBL" id="TFU97765.1"/>
    </source>
</evidence>
<keyword evidence="4" id="KW-0645">Protease</keyword>
<dbReference type="RefSeq" id="WP_135181948.1">
    <property type="nucleotide sequence ID" value="NZ_JADGKZ010000007.1"/>
</dbReference>
<dbReference type="GO" id="GO:0006508">
    <property type="term" value="P:proteolysis"/>
    <property type="evidence" value="ECO:0007669"/>
    <property type="project" value="UniProtKB-KW"/>
</dbReference>
<feature type="transmembrane region" description="Helical" evidence="2">
    <location>
        <begin position="123"/>
        <end position="144"/>
    </location>
</feature>
<feature type="transmembrane region" description="Helical" evidence="2">
    <location>
        <begin position="7"/>
        <end position="27"/>
    </location>
</feature>
<dbReference type="PANTHER" id="PTHR36435">
    <property type="entry name" value="SLR1288 PROTEIN"/>
    <property type="match status" value="1"/>
</dbReference>
<comment type="similarity">
    <text evidence="1">Belongs to the UPF0177 family.</text>
</comment>
<dbReference type="STRING" id="1432788.BU202_07425"/>
<organism evidence="4 5">
    <name type="scientific">Streptococcus cuniculi</name>
    <dbReference type="NCBI Taxonomy" id="1432788"/>
    <lineage>
        <taxon>Bacteria</taxon>
        <taxon>Bacillati</taxon>
        <taxon>Bacillota</taxon>
        <taxon>Bacilli</taxon>
        <taxon>Lactobacillales</taxon>
        <taxon>Streptococcaceae</taxon>
        <taxon>Streptococcus</taxon>
    </lineage>
</organism>
<dbReference type="InterPro" id="IPR003675">
    <property type="entry name" value="Rce1/LyrA-like_dom"/>
</dbReference>
<name>A0A4Y9JD66_9STRE</name>
<feature type="domain" description="CAAX prenyl protease 2/Lysostaphin resistance protein A-like" evidence="3">
    <location>
        <begin position="124"/>
        <end position="218"/>
    </location>
</feature>
<dbReference type="Pfam" id="PF02517">
    <property type="entry name" value="Rce1-like"/>
    <property type="match status" value="1"/>
</dbReference>
<dbReference type="GO" id="GO:0008237">
    <property type="term" value="F:metallopeptidase activity"/>
    <property type="evidence" value="ECO:0007669"/>
    <property type="project" value="UniProtKB-KW"/>
</dbReference>
<accession>A0A4Y9JD66</accession>
<dbReference type="InterPro" id="IPR052710">
    <property type="entry name" value="CAAX_protease"/>
</dbReference>
<keyword evidence="2" id="KW-0812">Transmembrane</keyword>
<proteinExistence type="inferred from homology"/>
<comment type="caution">
    <text evidence="4">The sequence shown here is derived from an EMBL/GenBank/DDBJ whole genome shotgun (WGS) entry which is preliminary data.</text>
</comment>
<reference evidence="4 5" key="1">
    <citation type="submission" date="2019-03" db="EMBL/GenBank/DDBJ databases">
        <title>Diversity of the mouse oral microbiome.</title>
        <authorList>
            <person name="Joseph S."/>
            <person name="Aduse-Opoku J."/>
            <person name="Curtis M."/>
            <person name="Wade W."/>
            <person name="Hashim A."/>
        </authorList>
    </citation>
    <scope>NUCLEOTIDE SEQUENCE [LARGE SCALE GENOMIC DNA]</scope>
    <source>
        <strain evidence="4 5">WM131</strain>
    </source>
</reference>
<dbReference type="PANTHER" id="PTHR36435:SF1">
    <property type="entry name" value="CAAX AMINO TERMINAL PROTEASE FAMILY PROTEIN"/>
    <property type="match status" value="1"/>
</dbReference>
<dbReference type="GO" id="GO:0080120">
    <property type="term" value="P:CAAX-box protein maturation"/>
    <property type="evidence" value="ECO:0007669"/>
    <property type="project" value="UniProtKB-ARBA"/>
</dbReference>
<dbReference type="GO" id="GO:0004175">
    <property type="term" value="F:endopeptidase activity"/>
    <property type="evidence" value="ECO:0007669"/>
    <property type="project" value="UniProtKB-ARBA"/>
</dbReference>
<gene>
    <name evidence="4" type="ORF">E4T82_05960</name>
</gene>
<keyword evidence="4" id="KW-0482">Metalloprotease</keyword>
<evidence type="ECO:0000313" key="5">
    <source>
        <dbReference type="Proteomes" id="UP000297253"/>
    </source>
</evidence>
<feature type="transmembrane region" description="Helical" evidence="2">
    <location>
        <begin position="39"/>
        <end position="57"/>
    </location>
</feature>
<dbReference type="OrthoDB" id="2236068at2"/>
<dbReference type="EMBL" id="SPPD01000007">
    <property type="protein sequence ID" value="TFU97765.1"/>
    <property type="molecule type" value="Genomic_DNA"/>
</dbReference>
<keyword evidence="2" id="KW-0472">Membrane</keyword>
<evidence type="ECO:0000256" key="2">
    <source>
        <dbReference type="SAM" id="Phobius"/>
    </source>
</evidence>
<feature type="transmembrane region" description="Helical" evidence="2">
    <location>
        <begin position="78"/>
        <end position="103"/>
    </location>
</feature>
<protein>
    <submittedName>
        <fullName evidence="4">CPBP family intramembrane metalloprotease</fullName>
    </submittedName>
</protein>
<keyword evidence="2" id="KW-1133">Transmembrane helix</keyword>
<evidence type="ECO:0000259" key="3">
    <source>
        <dbReference type="Pfam" id="PF02517"/>
    </source>
</evidence>